<comment type="subcellular location">
    <subcellularLocation>
        <location evidence="1">Cell membrane</location>
        <topology evidence="1">Multi-pass membrane protein</topology>
    </subcellularLocation>
</comment>
<evidence type="ECO:0000256" key="5">
    <source>
        <dbReference type="ARBA" id="ARBA00023136"/>
    </source>
</evidence>
<dbReference type="PANTHER" id="PTHR30250">
    <property type="entry name" value="PST FAMILY PREDICTED COLANIC ACID TRANSPORTER"/>
    <property type="match status" value="1"/>
</dbReference>
<feature type="transmembrane region" description="Helical" evidence="6">
    <location>
        <begin position="27"/>
        <end position="45"/>
    </location>
</feature>
<evidence type="ECO:0000256" key="1">
    <source>
        <dbReference type="ARBA" id="ARBA00004651"/>
    </source>
</evidence>
<dbReference type="PANTHER" id="PTHR30250:SF11">
    <property type="entry name" value="O-ANTIGEN TRANSPORTER-RELATED"/>
    <property type="match status" value="1"/>
</dbReference>
<keyword evidence="2" id="KW-1003">Cell membrane</keyword>
<evidence type="ECO:0000256" key="6">
    <source>
        <dbReference type="SAM" id="Phobius"/>
    </source>
</evidence>
<organism evidence="7 8">
    <name type="scientific">Fimbriimonas ginsengisoli Gsoil 348</name>
    <dbReference type="NCBI Taxonomy" id="661478"/>
    <lineage>
        <taxon>Bacteria</taxon>
        <taxon>Bacillati</taxon>
        <taxon>Armatimonadota</taxon>
        <taxon>Fimbriimonadia</taxon>
        <taxon>Fimbriimonadales</taxon>
        <taxon>Fimbriimonadaceae</taxon>
        <taxon>Fimbriimonas</taxon>
    </lineage>
</organism>
<dbReference type="KEGG" id="fgi:OP10G_3272"/>
<dbReference type="InterPro" id="IPR050833">
    <property type="entry name" value="Poly_Biosynth_Transport"/>
</dbReference>
<dbReference type="EMBL" id="CP007139">
    <property type="protein sequence ID" value="AIE86640.1"/>
    <property type="molecule type" value="Genomic_DNA"/>
</dbReference>
<dbReference type="Proteomes" id="UP000027982">
    <property type="component" value="Chromosome"/>
</dbReference>
<feature type="transmembrane region" description="Helical" evidence="6">
    <location>
        <begin position="153"/>
        <end position="172"/>
    </location>
</feature>
<keyword evidence="5 6" id="KW-0472">Membrane</keyword>
<evidence type="ECO:0000256" key="3">
    <source>
        <dbReference type="ARBA" id="ARBA00022692"/>
    </source>
</evidence>
<feature type="transmembrane region" description="Helical" evidence="6">
    <location>
        <begin position="198"/>
        <end position="218"/>
    </location>
</feature>
<evidence type="ECO:0000256" key="2">
    <source>
        <dbReference type="ARBA" id="ARBA00022475"/>
    </source>
</evidence>
<dbReference type="STRING" id="661478.OP10G_3272"/>
<feature type="transmembrane region" description="Helical" evidence="6">
    <location>
        <begin position="66"/>
        <end position="86"/>
    </location>
</feature>
<keyword evidence="4 6" id="KW-1133">Transmembrane helix</keyword>
<dbReference type="AlphaFoldDB" id="A0A068NV58"/>
<keyword evidence="3 6" id="KW-0812">Transmembrane</keyword>
<feature type="transmembrane region" description="Helical" evidence="6">
    <location>
        <begin position="230"/>
        <end position="254"/>
    </location>
</feature>
<feature type="transmembrane region" description="Helical" evidence="6">
    <location>
        <begin position="365"/>
        <end position="384"/>
    </location>
</feature>
<evidence type="ECO:0000313" key="7">
    <source>
        <dbReference type="EMBL" id="AIE86640.1"/>
    </source>
</evidence>
<proteinExistence type="predicted"/>
<accession>A0A068NV58</accession>
<protein>
    <submittedName>
        <fullName evidence="7">Membrane protein involved in the export of O-antigen and teichoic acid</fullName>
    </submittedName>
</protein>
<dbReference type="GO" id="GO:0005886">
    <property type="term" value="C:plasma membrane"/>
    <property type="evidence" value="ECO:0007669"/>
    <property type="project" value="UniProtKB-SubCell"/>
</dbReference>
<dbReference type="eggNOG" id="COG2244">
    <property type="taxonomic scope" value="Bacteria"/>
</dbReference>
<feature type="transmembrane region" description="Helical" evidence="6">
    <location>
        <begin position="275"/>
        <end position="298"/>
    </location>
</feature>
<evidence type="ECO:0000313" key="8">
    <source>
        <dbReference type="Proteomes" id="UP000027982"/>
    </source>
</evidence>
<name>A0A068NV58_FIMGI</name>
<keyword evidence="8" id="KW-1185">Reference proteome</keyword>
<feature type="transmembrane region" description="Helical" evidence="6">
    <location>
        <begin position="342"/>
        <end position="359"/>
    </location>
</feature>
<evidence type="ECO:0000256" key="4">
    <source>
        <dbReference type="ARBA" id="ARBA00022989"/>
    </source>
</evidence>
<sequence>MGSKFILLVFLAKLLTPGEVGTLNLMTVTIANGVMLAGMQFFLYANRELAAAPLEKKGYVVRNQMAFYGALYCVVFPLALLVFVFGLLPWALAGWFFAILVSDHASYELQRVLASTHRAVKSNVIHTVRTGLWVYPMVVVMFIKPAARHLTVVWAFWLSFSLFSVMLALWYNRRLGAKSAFKMPTDWEWIRRGMRTTLNFLPVTISLLAITLVDRYSIERWWGRDLVGVYALYSTIANLVVAFPEAGLTTVMQPQIIAAYAEGRMDDHRRLLRQLGLRLVVIVLLCSAFAAFGLLAALKYYVRKPIYTEHLAAFWVILLAAAVNAMGMWPHNELYSRHVDKMISRSSIVSAVVLVVLIMTLVPRWGLMGAGISLLICWTVMFALKYGASVRSRSAVAETGA</sequence>
<feature type="transmembrane region" description="Helical" evidence="6">
    <location>
        <begin position="310"/>
        <end position="330"/>
    </location>
</feature>
<gene>
    <name evidence="7" type="ORF">OP10G_3272</name>
</gene>
<dbReference type="HOGENOM" id="CLU_055110_0_0_0"/>
<reference evidence="7 8" key="1">
    <citation type="journal article" date="2014" name="PLoS ONE">
        <title>The first complete genome sequence of the class fimbriimonadia in the phylum armatimonadetes.</title>
        <authorList>
            <person name="Hu Z.Y."/>
            <person name="Wang Y.Z."/>
            <person name="Im W.T."/>
            <person name="Wang S.Y."/>
            <person name="Zhao G.P."/>
            <person name="Zheng H.J."/>
            <person name="Quan Z.X."/>
        </authorList>
    </citation>
    <scope>NUCLEOTIDE SEQUENCE [LARGE SCALE GENOMIC DNA]</scope>
    <source>
        <strain evidence="7">Gsoil 348</strain>
    </source>
</reference>